<feature type="region of interest" description="Disordered" evidence="4">
    <location>
        <begin position="250"/>
        <end position="269"/>
    </location>
</feature>
<dbReference type="GO" id="GO:0061863">
    <property type="term" value="F:microtubule plus end polymerase"/>
    <property type="evidence" value="ECO:0007669"/>
    <property type="project" value="InterPro"/>
</dbReference>
<evidence type="ECO:0000256" key="1">
    <source>
        <dbReference type="ARBA" id="ARBA00004245"/>
    </source>
</evidence>
<dbReference type="InterPro" id="IPR011989">
    <property type="entry name" value="ARM-like"/>
</dbReference>
<evidence type="ECO:0000256" key="2">
    <source>
        <dbReference type="ARBA" id="ARBA00022490"/>
    </source>
</evidence>
<feature type="domain" description="TOG" evidence="5">
    <location>
        <begin position="845"/>
        <end position="1080"/>
    </location>
</feature>
<accession>A0A7S3UGR7</accession>
<dbReference type="GO" id="GO:0007051">
    <property type="term" value="P:spindle organization"/>
    <property type="evidence" value="ECO:0007669"/>
    <property type="project" value="InterPro"/>
</dbReference>
<dbReference type="GO" id="GO:0051010">
    <property type="term" value="F:microtubule plus-end binding"/>
    <property type="evidence" value="ECO:0007669"/>
    <property type="project" value="InterPro"/>
</dbReference>
<feature type="region of interest" description="Disordered" evidence="4">
    <location>
        <begin position="1394"/>
        <end position="1455"/>
    </location>
</feature>
<feature type="region of interest" description="Disordered" evidence="4">
    <location>
        <begin position="1080"/>
        <end position="1114"/>
    </location>
</feature>
<comment type="subcellular location">
    <subcellularLocation>
        <location evidence="1">Cytoplasm</location>
        <location evidence="1">Cytoskeleton</location>
    </subcellularLocation>
</comment>
<dbReference type="InterPro" id="IPR048491">
    <property type="entry name" value="XMAP215_CLASP_TOG"/>
</dbReference>
<evidence type="ECO:0000259" key="5">
    <source>
        <dbReference type="SMART" id="SM01349"/>
    </source>
</evidence>
<evidence type="ECO:0000256" key="3">
    <source>
        <dbReference type="ARBA" id="ARBA00023212"/>
    </source>
</evidence>
<reference evidence="6" key="1">
    <citation type="submission" date="2021-01" db="EMBL/GenBank/DDBJ databases">
        <authorList>
            <person name="Corre E."/>
            <person name="Pelletier E."/>
            <person name="Niang G."/>
            <person name="Scheremetjew M."/>
            <person name="Finn R."/>
            <person name="Kale V."/>
            <person name="Holt S."/>
            <person name="Cochrane G."/>
            <person name="Meng A."/>
            <person name="Brown T."/>
            <person name="Cohen L."/>
        </authorList>
    </citation>
    <scope>NUCLEOTIDE SEQUENCE</scope>
    <source>
        <strain evidence="6">CCMP1897</strain>
    </source>
</reference>
<dbReference type="Gene3D" id="1.25.10.10">
    <property type="entry name" value="Leucine-rich Repeat Variant"/>
    <property type="match status" value="5"/>
</dbReference>
<dbReference type="GO" id="GO:0046785">
    <property type="term" value="P:microtubule polymerization"/>
    <property type="evidence" value="ECO:0007669"/>
    <property type="project" value="InterPro"/>
</dbReference>
<protein>
    <recommendedName>
        <fullName evidence="5">TOG domain-containing protein</fullName>
    </recommendedName>
</protein>
<keyword evidence="3" id="KW-0206">Cytoskeleton</keyword>
<proteinExistence type="predicted"/>
<dbReference type="GO" id="GO:0005856">
    <property type="term" value="C:cytoskeleton"/>
    <property type="evidence" value="ECO:0007669"/>
    <property type="project" value="UniProtKB-SubCell"/>
</dbReference>
<name>A0A7S3UGR7_9CHLO</name>
<gene>
    <name evidence="6" type="ORF">PSAL00342_LOCUS6073</name>
</gene>
<dbReference type="PANTHER" id="PTHR12609">
    <property type="entry name" value="MICROTUBULE ASSOCIATED PROTEIN XMAP215"/>
    <property type="match status" value="1"/>
</dbReference>
<dbReference type="Pfam" id="PF21041">
    <property type="entry name" value="XMAP215_CLASP_TOG"/>
    <property type="match status" value="3"/>
</dbReference>
<dbReference type="InterPro" id="IPR016024">
    <property type="entry name" value="ARM-type_fold"/>
</dbReference>
<feature type="domain" description="TOG" evidence="5">
    <location>
        <begin position="280"/>
        <end position="515"/>
    </location>
</feature>
<feature type="domain" description="TOG" evidence="5">
    <location>
        <begin position="3"/>
        <end position="236"/>
    </location>
</feature>
<feature type="domain" description="TOG" evidence="5">
    <location>
        <begin position="1153"/>
        <end position="1388"/>
    </location>
</feature>
<feature type="domain" description="TOG" evidence="5">
    <location>
        <begin position="589"/>
        <end position="824"/>
    </location>
</feature>
<feature type="region of interest" description="Disordered" evidence="4">
    <location>
        <begin position="511"/>
        <end position="582"/>
    </location>
</feature>
<feature type="compositionally biased region" description="Polar residues" evidence="4">
    <location>
        <begin position="1828"/>
        <end position="1850"/>
    </location>
</feature>
<dbReference type="FunFam" id="1.25.10.10:FF:000019">
    <property type="entry name" value="Cytoskeleton-associated protein 5"/>
    <property type="match status" value="1"/>
</dbReference>
<feature type="region of interest" description="Disordered" evidence="4">
    <location>
        <begin position="1828"/>
        <end position="1879"/>
    </location>
</feature>
<organism evidence="6">
    <name type="scientific">Picocystis salinarum</name>
    <dbReference type="NCBI Taxonomy" id="88271"/>
    <lineage>
        <taxon>Eukaryota</taxon>
        <taxon>Viridiplantae</taxon>
        <taxon>Chlorophyta</taxon>
        <taxon>Picocystophyceae</taxon>
        <taxon>Picocystales</taxon>
        <taxon>Picocystaceae</taxon>
        <taxon>Picocystis</taxon>
    </lineage>
</organism>
<dbReference type="InterPro" id="IPR045110">
    <property type="entry name" value="XMAP215"/>
</dbReference>
<feature type="compositionally biased region" description="Basic and acidic residues" evidence="4">
    <location>
        <begin position="1418"/>
        <end position="1427"/>
    </location>
</feature>
<feature type="compositionally biased region" description="Polar residues" evidence="4">
    <location>
        <begin position="529"/>
        <end position="539"/>
    </location>
</feature>
<evidence type="ECO:0000313" key="6">
    <source>
        <dbReference type="EMBL" id="CAE0612238.1"/>
    </source>
</evidence>
<feature type="compositionally biased region" description="Polar residues" evidence="4">
    <location>
        <begin position="1435"/>
        <end position="1455"/>
    </location>
</feature>
<evidence type="ECO:0000256" key="4">
    <source>
        <dbReference type="SAM" id="MobiDB-lite"/>
    </source>
</evidence>
<dbReference type="GO" id="GO:0030951">
    <property type="term" value="P:establishment or maintenance of microtubule cytoskeleton polarity"/>
    <property type="evidence" value="ECO:0007669"/>
    <property type="project" value="InterPro"/>
</dbReference>
<dbReference type="SUPFAM" id="SSF48371">
    <property type="entry name" value="ARM repeat"/>
    <property type="match status" value="2"/>
</dbReference>
<keyword evidence="2" id="KW-0963">Cytoplasm</keyword>
<dbReference type="InterPro" id="IPR034085">
    <property type="entry name" value="TOG"/>
</dbReference>
<dbReference type="EMBL" id="HBIS01006699">
    <property type="protein sequence ID" value="CAE0612238.1"/>
    <property type="molecule type" value="Transcribed_RNA"/>
</dbReference>
<sequence length="1932" mass="211582">MASDAEEICEAARRLPLSERFAHGTWKVRMEAYEEVLPACRNASQGQATVLDQLGPLMPKAIQDANVAAQDKALELMVAVLEKEDETYAAKHGKDISQAVVKKTLAGRASIVDKANQIMMLLIELEAVDHVLEATIAKGITNKVPKAQLAAVNILVNAVSLFGTKVVPAKPIVQAVPTLYTAKDAKVRDGVKSLIAALIGYMGKGPLEAVLLSKMSDAMRKDLESLLDNMEPMQPLRMLRKDMNLPAPMELEEEGPSSPMSCAAGEEGSPGDAATVSAYDLAEPVDVAKQIPHEFWENVRAAKWSTRKDAFETLHQLSDTPKISPGEFRDVVSEIKRVVAKDSNVAVITWAVKCLGNLGQGLRTAFQGHAKSTSPGLFEKLKDKNAPLVAACKDTLEIYVKHCINAMDILDDAIAAFNHKNPKVRALTGQWLASVISNCDRTSAKDIQKVLLPVCAKATGDNDAAVRAAAFEIIAAFARKQQSLQFLDSIADQIDDGKKKTLMQMLGTMEDAPAPERSNSGRAASSSAVDQAQRVNRVSSLPPGKIQRQNGPKRIPAKGGSARSKAGDKPQQQREAPNVCEIEKPKMKSIPMEELVRTLGLLVGPAVLENLKSTSWKERLEAAGLFLESVKEMSRESLNLNTRSLVLFLATVPGWGEKNFQVMSTIIEVLSFLASSSESLEKPEVYLIVDGLVERAADPKLKGLCGECFSLMSEAVGPDYVFSILHEKAAAQRNPKVLCDVLGWMGSALQEFGGQCIDAAKLVGWLRIDLQSTNAAVRNAATGVLGILHRFHGGSIKRFLTDVKPALMSSIDLAFSKYPYEGNSTDPPKRSIRCDQKLATGGGDGQRPRIDISEQITRELLAQLGSPNWKERQAGLQHVCKILEDSNFSIEPSVGDLMPALRARLADTNKNLIATTLSTLGLLSRAMGPTVDKYTKLILPDALKNVNDNKKNVREAVLQMCDEWNTATDSEKTLIYVLGTSGDHKISADGRADTLLWLSQNVDNKNFGLNLAQEVLKIGSHGLTDKTPQVRDAASALIGAYASLHGGGVFDVASSGIGSERQGLVLACLERYGLYAPEPKTPAPASAPGAKRHAVTASKSESRIPRTASKSSSIRLAEQMNAATGPLLMPNALKEERAKKSVFGRLKFEEPRSDATETLQKDMDGYLREDVLTGLFSRDFKVQCKNMEMLKECAKDAADELIGNLDLLFRLVALKMCEGNMQVLVKSIELGQDILTALEARQYQLLDFEAAILVPCIVEKSGHNQDRIKKMHRELLRLCAKIFPPSKVFSAIVEGLQSKNNRTKVECVEELGVMIEAHGLDIVGKTAIASIVSLVAERDATLRSAALNTLSVVYALVGEDIWRLAGRVNDAQKSLMEEKFKYKAKQLARQGIGIGQKGTRGEAKHATPQHQSRNANELAHRSFDRHNQFRPQGEIGSTPNAQWSTPEATCSKYSPSTEPLLEELEKSLLQIQSADVEENIEGMKVFCHELMQVFTGEEEAGRLAIFARITDDFVSLLVKRAKSYFGLVITGRVSSTRACKYVLNSLMQVFQSLSLSQAVLESTLRELLVELLSLLVDPDLPEVEEGTQLLKAVNVLTLKVLENAKPDYSFSILLSFLRQPTNSFGGKLMSSPKAHSDLVIRCLIKLTKGLPSSIHTLDKESLLLSIHAFLLTSSVEAIATPDDIGDQPLRMVKTILFVMTKLLGPDIRGFLTRVPRDIEPAPAIHTIIDSNLDKLYDAGTLSREIDQASTRTNDKDAPLSELNQQLKAELAIVFKKIGEKSTTSEGLENLYDFKKANPQVDIGKHLSKTSDAFRLYIERGLARVDAQRQSNLRRSQPNELSHSEVRSSLASLEERMKQIRQRDRSEGSRDTSNSVAKPSYTLDDIKYRIDKVRSQPMRENANPTVAVPSQRSSAFTLEQLQQRMAQLQRGSP</sequence>
<feature type="compositionally biased region" description="Basic and acidic residues" evidence="4">
    <location>
        <begin position="1852"/>
        <end position="1869"/>
    </location>
</feature>
<dbReference type="SMART" id="SM01349">
    <property type="entry name" value="TOG"/>
    <property type="match status" value="5"/>
</dbReference>